<keyword evidence="9" id="KW-0496">Mitochondrion</keyword>
<dbReference type="InterPro" id="IPR045877">
    <property type="entry name" value="ZFP36-like"/>
</dbReference>
<keyword evidence="4 5" id="KW-0862">Zinc</keyword>
<evidence type="ECO:0000313" key="11">
    <source>
        <dbReference type="Proteomes" id="UP000290189"/>
    </source>
</evidence>
<feature type="compositionally biased region" description="Basic and acidic residues" evidence="6">
    <location>
        <begin position="104"/>
        <end position="123"/>
    </location>
</feature>
<feature type="compositionally biased region" description="Polar residues" evidence="6">
    <location>
        <begin position="1"/>
        <end position="25"/>
    </location>
</feature>
<keyword evidence="10" id="KW-1185">Reference proteome</keyword>
<accession>A0A0G4J8A0</accession>
<organism evidence="8 10">
    <name type="scientific">Plasmodiophora brassicae</name>
    <name type="common">Clubroot disease agent</name>
    <dbReference type="NCBI Taxonomy" id="37360"/>
    <lineage>
        <taxon>Eukaryota</taxon>
        <taxon>Sar</taxon>
        <taxon>Rhizaria</taxon>
        <taxon>Endomyxa</taxon>
        <taxon>Phytomyxea</taxon>
        <taxon>Plasmodiophorida</taxon>
        <taxon>Plasmodiophoridae</taxon>
        <taxon>Plasmodiophora</taxon>
    </lineage>
</organism>
<reference evidence="8 10" key="1">
    <citation type="submission" date="2015-02" db="EMBL/GenBank/DDBJ databases">
        <authorList>
            <person name="Chooi Y.-H."/>
        </authorList>
    </citation>
    <scope>NUCLEOTIDE SEQUENCE [LARGE SCALE GENOMIC DNA]</scope>
    <source>
        <strain evidence="8">E3</strain>
    </source>
</reference>
<evidence type="ECO:0000256" key="2">
    <source>
        <dbReference type="ARBA" id="ARBA00022737"/>
    </source>
</evidence>
<evidence type="ECO:0000313" key="8">
    <source>
        <dbReference type="EMBL" id="CEP03722.1"/>
    </source>
</evidence>
<keyword evidence="1 5" id="KW-0479">Metal-binding</keyword>
<name>A0A0G4J8A0_PLABS</name>
<evidence type="ECO:0000256" key="1">
    <source>
        <dbReference type="ARBA" id="ARBA00022723"/>
    </source>
</evidence>
<evidence type="ECO:0000259" key="7">
    <source>
        <dbReference type="PROSITE" id="PS50103"/>
    </source>
</evidence>
<keyword evidence="3 5" id="KW-0863">Zinc-finger</keyword>
<evidence type="ECO:0000256" key="6">
    <source>
        <dbReference type="SAM" id="MobiDB-lite"/>
    </source>
</evidence>
<dbReference type="InterPro" id="IPR000571">
    <property type="entry name" value="Znf_CCCH"/>
</dbReference>
<dbReference type="PANTHER" id="PTHR12547">
    <property type="entry name" value="CCCH ZINC FINGER/TIS11-RELATED"/>
    <property type="match status" value="1"/>
</dbReference>
<evidence type="ECO:0000313" key="10">
    <source>
        <dbReference type="Proteomes" id="UP000039324"/>
    </source>
</evidence>
<evidence type="ECO:0000256" key="4">
    <source>
        <dbReference type="ARBA" id="ARBA00022833"/>
    </source>
</evidence>
<dbReference type="InterPro" id="IPR036855">
    <property type="entry name" value="Znf_CCCH_sf"/>
</dbReference>
<evidence type="ECO:0000256" key="5">
    <source>
        <dbReference type="PROSITE-ProRule" id="PRU00723"/>
    </source>
</evidence>
<dbReference type="Proteomes" id="UP000290189">
    <property type="component" value="Unassembled WGS sequence"/>
</dbReference>
<keyword evidence="2" id="KW-0677">Repeat</keyword>
<proteinExistence type="predicted"/>
<dbReference type="AlphaFoldDB" id="A0A0G4J8A0"/>
<feature type="zinc finger region" description="C3H1-type" evidence="5">
    <location>
        <begin position="128"/>
        <end position="157"/>
    </location>
</feature>
<gene>
    <name evidence="8" type="ORF">PBRA_003329</name>
    <name evidence="9" type="ORF">PLBR_LOCUS6897</name>
</gene>
<evidence type="ECO:0000313" key="9">
    <source>
        <dbReference type="EMBL" id="SPQ99682.1"/>
    </source>
</evidence>
<dbReference type="GO" id="GO:0008270">
    <property type="term" value="F:zinc ion binding"/>
    <property type="evidence" value="ECO:0007669"/>
    <property type="project" value="UniProtKB-KW"/>
</dbReference>
<reference evidence="9 11" key="2">
    <citation type="submission" date="2018-03" db="EMBL/GenBank/DDBJ databases">
        <authorList>
            <person name="Fogelqvist J."/>
        </authorList>
    </citation>
    <scope>NUCLEOTIDE SEQUENCE [LARGE SCALE GENOMIC DNA]</scope>
</reference>
<feature type="region of interest" description="Disordered" evidence="6">
    <location>
        <begin position="53"/>
        <end position="123"/>
    </location>
</feature>
<feature type="domain" description="C3H1-type" evidence="7">
    <location>
        <begin position="128"/>
        <end position="157"/>
    </location>
</feature>
<dbReference type="PROSITE" id="PS50103">
    <property type="entry name" value="ZF_C3H1"/>
    <property type="match status" value="1"/>
</dbReference>
<dbReference type="Proteomes" id="UP000039324">
    <property type="component" value="Unassembled WGS sequence"/>
</dbReference>
<dbReference type="EMBL" id="CDSF01000155">
    <property type="protein sequence ID" value="CEP03722.1"/>
    <property type="molecule type" value="Genomic_DNA"/>
</dbReference>
<dbReference type="STRING" id="37360.A0A0G4J8A0"/>
<dbReference type="EMBL" id="OVEO01000012">
    <property type="protein sequence ID" value="SPQ99682.1"/>
    <property type="molecule type" value="Genomic_DNA"/>
</dbReference>
<dbReference type="GO" id="GO:0003729">
    <property type="term" value="F:mRNA binding"/>
    <property type="evidence" value="ECO:0007669"/>
    <property type="project" value="InterPro"/>
</dbReference>
<protein>
    <recommendedName>
        <fullName evidence="7">C3H1-type domain-containing protein</fullName>
    </recommendedName>
</protein>
<dbReference type="FunFam" id="4.10.1000.10:FF:000001">
    <property type="entry name" value="zinc finger CCCH domain-containing protein 15-like"/>
    <property type="match status" value="1"/>
</dbReference>
<geneLocation type="mitochondrion" evidence="9"/>
<dbReference type="SMART" id="SM00356">
    <property type="entry name" value="ZnF_C3H1"/>
    <property type="match status" value="1"/>
</dbReference>
<dbReference type="SUPFAM" id="SSF90229">
    <property type="entry name" value="CCCH zinc finger"/>
    <property type="match status" value="1"/>
</dbReference>
<sequence>MSSSASGVTPQALSWSTRATRSSAPSYRGPWLSGIVQTPPLLVGLPLSTWSRSPAPPEESIWPHQLFPPSPLPVKREDGTALLDRISPSSSPPSTQSHQVELVWDERTPSEDSNGNDRDNRVDNDEHLFKTELCRNWGPPAYHCQYGDACNFAHGESELRERLRRSEYKSKLCDEPVRIGVRCCSYTTSQQSRCNYCHPGEAVRRKCNRSYFDSEYVAMLAKEYPGNPHPFGMFF</sequence>
<evidence type="ECO:0000256" key="3">
    <source>
        <dbReference type="ARBA" id="ARBA00022771"/>
    </source>
</evidence>
<feature type="region of interest" description="Disordered" evidence="6">
    <location>
        <begin position="1"/>
        <end position="33"/>
    </location>
</feature>
<dbReference type="Gene3D" id="4.10.1000.10">
    <property type="entry name" value="Zinc finger, CCCH-type"/>
    <property type="match status" value="1"/>
</dbReference>